<evidence type="ECO:0000256" key="3">
    <source>
        <dbReference type="ARBA" id="ARBA00022679"/>
    </source>
</evidence>
<dbReference type="Gene3D" id="1.10.510.10">
    <property type="entry name" value="Transferase(Phosphotransferase) domain 1"/>
    <property type="match status" value="2"/>
</dbReference>
<feature type="binding site" evidence="9">
    <location>
        <position position="127"/>
    </location>
    <ligand>
        <name>ATP</name>
        <dbReference type="ChEBI" id="CHEBI:30616"/>
    </ligand>
</feature>
<dbReference type="FunFam" id="3.30.200.20:FF:000163">
    <property type="entry name" value="SRSF protein kinase 2 isoform X1"/>
    <property type="match status" value="1"/>
</dbReference>
<feature type="compositionally biased region" description="Acidic residues" evidence="10">
    <location>
        <begin position="419"/>
        <end position="429"/>
    </location>
</feature>
<evidence type="ECO:0000256" key="9">
    <source>
        <dbReference type="PROSITE-ProRule" id="PRU10141"/>
    </source>
</evidence>
<evidence type="ECO:0000256" key="1">
    <source>
        <dbReference type="ARBA" id="ARBA00012513"/>
    </source>
</evidence>
<gene>
    <name evidence="12" type="ORF">EGW08_004258</name>
</gene>
<comment type="catalytic activity">
    <reaction evidence="8">
        <text>L-seryl-[protein] + ATP = O-phospho-L-seryl-[protein] + ADP + H(+)</text>
        <dbReference type="Rhea" id="RHEA:17989"/>
        <dbReference type="Rhea" id="RHEA-COMP:9863"/>
        <dbReference type="Rhea" id="RHEA-COMP:11604"/>
        <dbReference type="ChEBI" id="CHEBI:15378"/>
        <dbReference type="ChEBI" id="CHEBI:29999"/>
        <dbReference type="ChEBI" id="CHEBI:30616"/>
        <dbReference type="ChEBI" id="CHEBI:83421"/>
        <dbReference type="ChEBI" id="CHEBI:456216"/>
        <dbReference type="EC" id="2.7.11.1"/>
    </reaction>
</comment>
<dbReference type="InterPro" id="IPR000719">
    <property type="entry name" value="Prot_kinase_dom"/>
</dbReference>
<proteinExistence type="predicted"/>
<dbReference type="EMBL" id="RQTK01000095">
    <property type="protein sequence ID" value="RUS87980.1"/>
    <property type="molecule type" value="Genomic_DNA"/>
</dbReference>
<evidence type="ECO:0000256" key="2">
    <source>
        <dbReference type="ARBA" id="ARBA00022527"/>
    </source>
</evidence>
<dbReference type="PROSITE" id="PS00107">
    <property type="entry name" value="PROTEIN_KINASE_ATP"/>
    <property type="match status" value="1"/>
</dbReference>
<evidence type="ECO:0000256" key="10">
    <source>
        <dbReference type="SAM" id="MobiDB-lite"/>
    </source>
</evidence>
<dbReference type="FunFam" id="1.10.510.10:FF:000642">
    <property type="entry name" value="Serine/threonine-protein kinase srpk2"/>
    <property type="match status" value="1"/>
</dbReference>
<feature type="compositionally biased region" description="Acidic residues" evidence="10">
    <location>
        <begin position="56"/>
        <end position="76"/>
    </location>
</feature>
<dbReference type="InterPro" id="IPR017441">
    <property type="entry name" value="Protein_kinase_ATP_BS"/>
</dbReference>
<keyword evidence="4 9" id="KW-0547">Nucleotide-binding</keyword>
<feature type="compositionally biased region" description="Low complexity" evidence="10">
    <location>
        <begin position="299"/>
        <end position="308"/>
    </location>
</feature>
<feature type="compositionally biased region" description="Low complexity" evidence="10">
    <location>
        <begin position="430"/>
        <end position="440"/>
    </location>
</feature>
<feature type="compositionally biased region" description="Polar residues" evidence="10">
    <location>
        <begin position="514"/>
        <end position="528"/>
    </location>
</feature>
<feature type="compositionally biased region" description="Basic and acidic residues" evidence="10">
    <location>
        <begin position="379"/>
        <end position="405"/>
    </location>
</feature>
<dbReference type="PROSITE" id="PS00108">
    <property type="entry name" value="PROTEIN_KINASE_ST"/>
    <property type="match status" value="1"/>
</dbReference>
<dbReference type="GO" id="GO:0050684">
    <property type="term" value="P:regulation of mRNA processing"/>
    <property type="evidence" value="ECO:0007669"/>
    <property type="project" value="TreeGrafter"/>
</dbReference>
<evidence type="ECO:0000313" key="13">
    <source>
        <dbReference type="Proteomes" id="UP000271974"/>
    </source>
</evidence>
<dbReference type="Pfam" id="PF00069">
    <property type="entry name" value="Pkinase"/>
    <property type="match status" value="2"/>
</dbReference>
<dbReference type="GO" id="GO:0004674">
    <property type="term" value="F:protein serine/threonine kinase activity"/>
    <property type="evidence" value="ECO:0007669"/>
    <property type="project" value="UniProtKB-KW"/>
</dbReference>
<comment type="catalytic activity">
    <reaction evidence="7">
        <text>L-threonyl-[protein] + ATP = O-phospho-L-threonyl-[protein] + ADP + H(+)</text>
        <dbReference type="Rhea" id="RHEA:46608"/>
        <dbReference type="Rhea" id="RHEA-COMP:11060"/>
        <dbReference type="Rhea" id="RHEA-COMP:11605"/>
        <dbReference type="ChEBI" id="CHEBI:15378"/>
        <dbReference type="ChEBI" id="CHEBI:30013"/>
        <dbReference type="ChEBI" id="CHEBI:30616"/>
        <dbReference type="ChEBI" id="CHEBI:61977"/>
        <dbReference type="ChEBI" id="CHEBI:456216"/>
        <dbReference type="EC" id="2.7.11.1"/>
    </reaction>
</comment>
<evidence type="ECO:0000256" key="5">
    <source>
        <dbReference type="ARBA" id="ARBA00022777"/>
    </source>
</evidence>
<accession>A0A3S1A135</accession>
<feature type="compositionally biased region" description="Basic and acidic residues" evidence="10">
    <location>
        <begin position="38"/>
        <end position="55"/>
    </location>
</feature>
<comment type="caution">
    <text evidence="12">The sequence shown here is derived from an EMBL/GenBank/DDBJ whole genome shotgun (WGS) entry which is preliminary data.</text>
</comment>
<evidence type="ECO:0000259" key="11">
    <source>
        <dbReference type="PROSITE" id="PS50011"/>
    </source>
</evidence>
<dbReference type="AlphaFoldDB" id="A0A3S1A135"/>
<dbReference type="STRING" id="188477.A0A3S1A135"/>
<reference evidence="12 13" key="1">
    <citation type="submission" date="2019-01" db="EMBL/GenBank/DDBJ databases">
        <title>A draft genome assembly of the solar-powered sea slug Elysia chlorotica.</title>
        <authorList>
            <person name="Cai H."/>
            <person name="Li Q."/>
            <person name="Fang X."/>
            <person name="Li J."/>
            <person name="Curtis N.E."/>
            <person name="Altenburger A."/>
            <person name="Shibata T."/>
            <person name="Feng M."/>
            <person name="Maeda T."/>
            <person name="Schwartz J.A."/>
            <person name="Shigenobu S."/>
            <person name="Lundholm N."/>
            <person name="Nishiyama T."/>
            <person name="Yang H."/>
            <person name="Hasebe M."/>
            <person name="Li S."/>
            <person name="Pierce S.K."/>
            <person name="Wang J."/>
        </authorList>
    </citation>
    <scope>NUCLEOTIDE SEQUENCE [LARGE SCALE GENOMIC DNA]</scope>
    <source>
        <strain evidence="12">EC2010</strain>
        <tissue evidence="12">Whole organism of an adult</tissue>
    </source>
</reference>
<feature type="region of interest" description="Disordered" evidence="10">
    <location>
        <begin position="1"/>
        <end position="81"/>
    </location>
</feature>
<evidence type="ECO:0000256" key="8">
    <source>
        <dbReference type="ARBA" id="ARBA00048679"/>
    </source>
</evidence>
<name>A0A3S1A135_ELYCH</name>
<evidence type="ECO:0000256" key="6">
    <source>
        <dbReference type="ARBA" id="ARBA00022840"/>
    </source>
</evidence>
<evidence type="ECO:0000313" key="12">
    <source>
        <dbReference type="EMBL" id="RUS87980.1"/>
    </source>
</evidence>
<keyword evidence="6 9" id="KW-0067">ATP-binding</keyword>
<dbReference type="InterPro" id="IPR008271">
    <property type="entry name" value="Ser/Thr_kinase_AS"/>
</dbReference>
<dbReference type="EC" id="2.7.11.1" evidence="1"/>
<keyword evidence="2" id="KW-0723">Serine/threonine-protein kinase</keyword>
<sequence>MRFGDPNEEKHKMSSKIPRKALAIQARKKRSKGKPRLKHEDKKRPTNESKRSEPHYDEEEEEEEEILGSDDDEQEDPRDYCKGGYHPVKIGDLLNSRYHIVRKLGWGHFSTVWLSWDIQSKRFVALKVVKSAQHYTETAVDEIKLLKCVREADEADPHREKAVQLLDDFKISGVNGTHVCMVFEVLGNNLLKLIIRSNYQGIPLHNVKLIIKQVLEGLDYLHTKCKIIHTDIKPENILMCVDDVHIRKLAADAIEFQRMGLKLPGSAVSTAPKEKPQDFSKMSKNKKKKMKKKQKKQEQLIQIQLQQLEELDREKGSDKTPNEESDHLETSPSSNSLQRMDTESAPPASEVATNGSGGAGDHTAKLVNGQHLENANGGEKNKDKPHSEQIQEGQEIKVNDIKKGLESTALGNSTNNATENEEEEQDDDSSNLNKSSGSESHAAGIARLNVTGDNSNGSEMNNATVEGSGNGSLPETSTNVTSNAVVPPSEPLCNGHSQPETNARHISAEGESTAKASASRQESVTSEDPVSPGKQAEAKKVSRSRSGNGADANVEQCWENSSRLVNSVSLDLESCDGEVEDMQTDGVSEEAVASSRKPDPVHEICDVFPVKIADLGNACWTYHQFTEDIQTRQYRCLEVLIGAGYDTPADIWSTACMAFELATGDYLFEPHSGEDYTRDEDHLAHIIELVGPIPRHIALCGKYSREFFNRRGELRHISKLKPWGLVDVLTEKYEWSEKDARDFSDFLLPMLAFDPSERATAAECLKHPWLVGL</sequence>
<protein>
    <recommendedName>
        <fullName evidence="1">non-specific serine/threonine protein kinase</fullName>
        <ecNumber evidence="1">2.7.11.1</ecNumber>
    </recommendedName>
</protein>
<dbReference type="PANTHER" id="PTHR47634">
    <property type="entry name" value="PROTEIN KINASE DOMAIN-CONTAINING PROTEIN-RELATED"/>
    <property type="match status" value="1"/>
</dbReference>
<dbReference type="OrthoDB" id="2649at2759"/>
<dbReference type="PANTHER" id="PTHR47634:SF9">
    <property type="entry name" value="PROTEIN KINASE DOMAIN-CONTAINING PROTEIN-RELATED"/>
    <property type="match status" value="1"/>
</dbReference>
<dbReference type="Proteomes" id="UP000271974">
    <property type="component" value="Unassembled WGS sequence"/>
</dbReference>
<dbReference type="FunFam" id="1.10.510.10:FF:000275">
    <property type="entry name" value="SRSF protein kinase 2 isoform X3"/>
    <property type="match status" value="1"/>
</dbReference>
<dbReference type="GO" id="GO:0005524">
    <property type="term" value="F:ATP binding"/>
    <property type="evidence" value="ECO:0007669"/>
    <property type="project" value="UniProtKB-UniRule"/>
</dbReference>
<feature type="compositionally biased region" description="Basic and acidic residues" evidence="10">
    <location>
        <begin position="310"/>
        <end position="329"/>
    </location>
</feature>
<feature type="compositionally biased region" description="Polar residues" evidence="10">
    <location>
        <begin position="330"/>
        <end position="339"/>
    </location>
</feature>
<dbReference type="GO" id="GO:0005634">
    <property type="term" value="C:nucleus"/>
    <property type="evidence" value="ECO:0007669"/>
    <property type="project" value="TreeGrafter"/>
</dbReference>
<dbReference type="Gene3D" id="3.30.200.20">
    <property type="entry name" value="Phosphorylase Kinase, domain 1"/>
    <property type="match status" value="1"/>
</dbReference>
<dbReference type="InterPro" id="IPR011009">
    <property type="entry name" value="Kinase-like_dom_sf"/>
</dbReference>
<feature type="region of interest" description="Disordered" evidence="10">
    <location>
        <begin position="266"/>
        <end position="554"/>
    </location>
</feature>
<keyword evidence="13" id="KW-1185">Reference proteome</keyword>
<organism evidence="12 13">
    <name type="scientific">Elysia chlorotica</name>
    <name type="common">Eastern emerald elysia</name>
    <name type="synonym">Sea slug</name>
    <dbReference type="NCBI Taxonomy" id="188477"/>
    <lineage>
        <taxon>Eukaryota</taxon>
        <taxon>Metazoa</taxon>
        <taxon>Spiralia</taxon>
        <taxon>Lophotrochozoa</taxon>
        <taxon>Mollusca</taxon>
        <taxon>Gastropoda</taxon>
        <taxon>Heterobranchia</taxon>
        <taxon>Euthyneura</taxon>
        <taxon>Panpulmonata</taxon>
        <taxon>Sacoglossa</taxon>
        <taxon>Placobranchoidea</taxon>
        <taxon>Plakobranchidae</taxon>
        <taxon>Elysia</taxon>
    </lineage>
</organism>
<keyword evidence="5" id="KW-0418">Kinase</keyword>
<feature type="compositionally biased region" description="Basic and acidic residues" evidence="10">
    <location>
        <begin position="1"/>
        <end position="12"/>
    </location>
</feature>
<keyword evidence="3" id="KW-0808">Transferase</keyword>
<evidence type="ECO:0000256" key="7">
    <source>
        <dbReference type="ARBA" id="ARBA00047899"/>
    </source>
</evidence>
<feature type="compositionally biased region" description="Basic residues" evidence="10">
    <location>
        <begin position="26"/>
        <end position="37"/>
    </location>
</feature>
<feature type="domain" description="Protein kinase" evidence="11">
    <location>
        <begin position="98"/>
        <end position="770"/>
    </location>
</feature>
<feature type="compositionally biased region" description="Polar residues" evidence="10">
    <location>
        <begin position="451"/>
        <end position="484"/>
    </location>
</feature>
<evidence type="ECO:0000256" key="4">
    <source>
        <dbReference type="ARBA" id="ARBA00022741"/>
    </source>
</evidence>
<feature type="compositionally biased region" description="Basic residues" evidence="10">
    <location>
        <begin position="283"/>
        <end position="295"/>
    </location>
</feature>
<dbReference type="SUPFAM" id="SSF56112">
    <property type="entry name" value="Protein kinase-like (PK-like)"/>
    <property type="match status" value="1"/>
</dbReference>
<dbReference type="GO" id="GO:0000245">
    <property type="term" value="P:spliceosomal complex assembly"/>
    <property type="evidence" value="ECO:0007669"/>
    <property type="project" value="TreeGrafter"/>
</dbReference>
<dbReference type="InterPro" id="IPR051334">
    <property type="entry name" value="SRPK"/>
</dbReference>
<dbReference type="GO" id="GO:0005737">
    <property type="term" value="C:cytoplasm"/>
    <property type="evidence" value="ECO:0007669"/>
    <property type="project" value="TreeGrafter"/>
</dbReference>
<dbReference type="SMART" id="SM00220">
    <property type="entry name" value="S_TKc"/>
    <property type="match status" value="1"/>
</dbReference>
<dbReference type="PROSITE" id="PS50011">
    <property type="entry name" value="PROTEIN_KINASE_DOM"/>
    <property type="match status" value="1"/>
</dbReference>